<comment type="subcellular location">
    <subcellularLocation>
        <location evidence="1 4">Periplasm</location>
    </subcellularLocation>
</comment>
<keyword evidence="2 4" id="KW-0732">Signal</keyword>
<keyword evidence="7" id="KW-1185">Reference proteome</keyword>
<dbReference type="AlphaFoldDB" id="A0A157R6U3"/>
<reference evidence="6 7" key="1">
    <citation type="submission" date="2016-04" db="EMBL/GenBank/DDBJ databases">
        <authorList>
            <consortium name="Pathogen Informatics"/>
        </authorList>
    </citation>
    <scope>NUCLEOTIDE SEQUENCE [LARGE SCALE GENOMIC DNA]</scope>
    <source>
        <strain evidence="6 7">H044680328</strain>
    </source>
</reference>
<dbReference type="Proteomes" id="UP000076825">
    <property type="component" value="Chromosome 1"/>
</dbReference>
<dbReference type="KEGG" id="btrm:SAMEA390648703462"/>
<dbReference type="PANTHER" id="PTHR36307:SF1">
    <property type="entry name" value="FLAGELLA BASAL BODY P-RING FORMATION PROTEIN FLGA"/>
    <property type="match status" value="1"/>
</dbReference>
<dbReference type="OrthoDB" id="8561436at2"/>
<sequence length="227" mass="23739">MRVHAALLSLCLSASPAFGQAMQSPEAVAQAAEALLAGELAALSPEASIAIEAARVDRLPACHQPQAFLPANARLRPRMSVGVRCTAPQSWSTYVQATLSAPGQYYVASRALAPGMTLGPDDMQARDGDLLTLPSGALTDPTRILGMQTRQRVGAGQTLREQALRSPHTVLRGQSVRLVARGQGFTVTSEGQALHDAEPGAMLQVRTVSGQVINGQVQAAGEVEVAL</sequence>
<dbReference type="Gene3D" id="3.90.1210.10">
    <property type="entry name" value="Antifreeze-like/N-acetylneuraminic acid synthase C-terminal domain"/>
    <property type="match status" value="1"/>
</dbReference>
<comment type="function">
    <text evidence="4">Involved in the assembly process of the P-ring formation. It may associate with FlgF on the rod constituting a structure essential for the P-ring assembly or may act as a modulator protein for the P-ring assembly.</text>
</comment>
<dbReference type="CDD" id="cd11614">
    <property type="entry name" value="SAF_CpaB_FlgA_like"/>
    <property type="match status" value="1"/>
</dbReference>
<organism evidence="6 7">
    <name type="scientific">Bordetella trematum</name>
    <dbReference type="NCBI Taxonomy" id="123899"/>
    <lineage>
        <taxon>Bacteria</taxon>
        <taxon>Pseudomonadati</taxon>
        <taxon>Pseudomonadota</taxon>
        <taxon>Betaproteobacteria</taxon>
        <taxon>Burkholderiales</taxon>
        <taxon>Alcaligenaceae</taxon>
        <taxon>Bordetella</taxon>
    </lineage>
</organism>
<dbReference type="SMART" id="SM00858">
    <property type="entry name" value="SAF"/>
    <property type="match status" value="1"/>
</dbReference>
<dbReference type="InterPro" id="IPR013974">
    <property type="entry name" value="SAF"/>
</dbReference>
<evidence type="ECO:0000256" key="2">
    <source>
        <dbReference type="ARBA" id="ARBA00022729"/>
    </source>
</evidence>
<feature type="signal peptide" evidence="4">
    <location>
        <begin position="1"/>
        <end position="19"/>
    </location>
</feature>
<evidence type="ECO:0000313" key="6">
    <source>
        <dbReference type="EMBL" id="SAI72930.1"/>
    </source>
</evidence>
<evidence type="ECO:0000313" key="7">
    <source>
        <dbReference type="Proteomes" id="UP000076825"/>
    </source>
</evidence>
<evidence type="ECO:0000259" key="5">
    <source>
        <dbReference type="SMART" id="SM00858"/>
    </source>
</evidence>
<proteinExistence type="inferred from homology"/>
<protein>
    <recommendedName>
        <fullName evidence="4">Flagella basal body P-ring formation protein FlgA</fullName>
    </recommendedName>
</protein>
<dbReference type="Pfam" id="PF13144">
    <property type="entry name" value="ChapFlgA"/>
    <property type="match status" value="1"/>
</dbReference>
<dbReference type="PANTHER" id="PTHR36307">
    <property type="entry name" value="FLAGELLA BASAL BODY P-RING FORMATION PROTEIN FLGA"/>
    <property type="match status" value="1"/>
</dbReference>
<dbReference type="GO" id="GO:0042597">
    <property type="term" value="C:periplasmic space"/>
    <property type="evidence" value="ECO:0007669"/>
    <property type="project" value="UniProtKB-SubCell"/>
</dbReference>
<dbReference type="RefSeq" id="WP_025515874.1">
    <property type="nucleotide sequence ID" value="NZ_FKBT01000036.1"/>
</dbReference>
<feature type="domain" description="SAF" evidence="5">
    <location>
        <begin position="103"/>
        <end position="165"/>
    </location>
</feature>
<dbReference type="EMBL" id="LT546645">
    <property type="protein sequence ID" value="SAI72930.1"/>
    <property type="molecule type" value="Genomic_DNA"/>
</dbReference>
<keyword evidence="6" id="KW-0966">Cell projection</keyword>
<evidence type="ECO:0000256" key="4">
    <source>
        <dbReference type="RuleBase" id="RU362063"/>
    </source>
</evidence>
<feature type="chain" id="PRO_5008443266" description="Flagella basal body P-ring formation protein FlgA" evidence="4">
    <location>
        <begin position="20"/>
        <end position="227"/>
    </location>
</feature>
<dbReference type="PATRIC" id="fig|123899.6.peg.3462"/>
<evidence type="ECO:0000256" key="3">
    <source>
        <dbReference type="ARBA" id="ARBA00022764"/>
    </source>
</evidence>
<dbReference type="STRING" id="123899.SAMEA3906487_03462"/>
<dbReference type="InterPro" id="IPR041231">
    <property type="entry name" value="FlgA_N"/>
</dbReference>
<dbReference type="GO" id="GO:0044780">
    <property type="term" value="P:bacterial-type flagellum assembly"/>
    <property type="evidence" value="ECO:0007669"/>
    <property type="project" value="InterPro"/>
</dbReference>
<accession>A0A157R6U3</accession>
<name>A0A157R6U3_9BORD</name>
<dbReference type="Gene3D" id="2.30.30.760">
    <property type="match status" value="1"/>
</dbReference>
<keyword evidence="3 4" id="KW-0574">Periplasm</keyword>
<keyword evidence="6" id="KW-0282">Flagellum</keyword>
<keyword evidence="4" id="KW-1005">Bacterial flagellum biogenesis</keyword>
<dbReference type="InterPro" id="IPR039246">
    <property type="entry name" value="Flagellar_FlgA"/>
</dbReference>
<dbReference type="Pfam" id="PF17656">
    <property type="entry name" value="ChapFlgA_N"/>
    <property type="match status" value="1"/>
</dbReference>
<evidence type="ECO:0000256" key="1">
    <source>
        <dbReference type="ARBA" id="ARBA00004418"/>
    </source>
</evidence>
<keyword evidence="6" id="KW-0969">Cilium</keyword>
<gene>
    <name evidence="6" type="primary">flgA</name>
    <name evidence="6" type="ORF">SAMEA3906487_03462</name>
</gene>
<dbReference type="InterPro" id="IPR017585">
    <property type="entry name" value="SAF_FlgA"/>
</dbReference>
<dbReference type="eggNOG" id="COG1261">
    <property type="taxonomic scope" value="Bacteria"/>
</dbReference>
<comment type="similarity">
    <text evidence="4">Belongs to the FlgA family.</text>
</comment>
<dbReference type="NCBIfam" id="TIGR03170">
    <property type="entry name" value="flgA_cterm"/>
    <property type="match status" value="1"/>
</dbReference>